<evidence type="ECO:0000256" key="2">
    <source>
        <dbReference type="ARBA" id="ARBA00023125"/>
    </source>
</evidence>
<dbReference type="Pfam" id="PF01614">
    <property type="entry name" value="IclR_C"/>
    <property type="match status" value="1"/>
</dbReference>
<dbReference type="RefSeq" id="WP_116417632.1">
    <property type="nucleotide sequence ID" value="NZ_NBXC01000008.1"/>
</dbReference>
<evidence type="ECO:0000256" key="1">
    <source>
        <dbReference type="ARBA" id="ARBA00023015"/>
    </source>
</evidence>
<evidence type="ECO:0008006" key="8">
    <source>
        <dbReference type="Google" id="ProtNLM"/>
    </source>
</evidence>
<protein>
    <recommendedName>
        <fullName evidence="8">IclR family transcriptional regulator</fullName>
    </recommendedName>
</protein>
<dbReference type="Gene3D" id="3.30.450.40">
    <property type="match status" value="1"/>
</dbReference>
<gene>
    <name evidence="6" type="ORF">B7R25_03785</name>
</gene>
<evidence type="ECO:0000256" key="3">
    <source>
        <dbReference type="ARBA" id="ARBA00023163"/>
    </source>
</evidence>
<dbReference type="InterPro" id="IPR014757">
    <property type="entry name" value="Tscrpt_reg_IclR_C"/>
</dbReference>
<dbReference type="InterPro" id="IPR036388">
    <property type="entry name" value="WH-like_DNA-bd_sf"/>
</dbReference>
<name>A0A3E0WD57_9MICO</name>
<feature type="domain" description="HTH iclR-type" evidence="4">
    <location>
        <begin position="15"/>
        <end position="76"/>
    </location>
</feature>
<dbReference type="SUPFAM" id="SSF46785">
    <property type="entry name" value="Winged helix' DNA-binding domain"/>
    <property type="match status" value="1"/>
</dbReference>
<dbReference type="AlphaFoldDB" id="A0A3E0WD57"/>
<organism evidence="6 7">
    <name type="scientific">Subtercola boreus</name>
    <dbReference type="NCBI Taxonomy" id="120213"/>
    <lineage>
        <taxon>Bacteria</taxon>
        <taxon>Bacillati</taxon>
        <taxon>Actinomycetota</taxon>
        <taxon>Actinomycetes</taxon>
        <taxon>Micrococcales</taxon>
        <taxon>Microbacteriaceae</taxon>
        <taxon>Subtercola</taxon>
    </lineage>
</organism>
<dbReference type="SUPFAM" id="SSF55781">
    <property type="entry name" value="GAF domain-like"/>
    <property type="match status" value="1"/>
</dbReference>
<dbReference type="PANTHER" id="PTHR30136:SF24">
    <property type="entry name" value="HTH-TYPE TRANSCRIPTIONAL REPRESSOR ALLR"/>
    <property type="match status" value="1"/>
</dbReference>
<evidence type="ECO:0000259" key="4">
    <source>
        <dbReference type="PROSITE" id="PS51077"/>
    </source>
</evidence>
<dbReference type="GO" id="GO:0045892">
    <property type="term" value="P:negative regulation of DNA-templated transcription"/>
    <property type="evidence" value="ECO:0007669"/>
    <property type="project" value="TreeGrafter"/>
</dbReference>
<dbReference type="GO" id="GO:0003677">
    <property type="term" value="F:DNA binding"/>
    <property type="evidence" value="ECO:0007669"/>
    <property type="project" value="UniProtKB-KW"/>
</dbReference>
<sequence>MTTTPRRGGRPASGEPLLDRAFRLLDVFSDDETALTLTRLSERARIPLSSTLRLAQHLVRLGALERQGDGTFTIGLRMLEYAALAPRGHGLRAIALPYMEDLHRATRQHVQLAVRENDEAVIVERLSAPGAGRVLYHVGGRVPLHGTGLGHVLLGYSRPEFQEAYLRRELFLEPEHTRMDSATLRSQLDVAQKTGVAYMTRLLPEPAASVAAPILDRAGHCVAAISALGADGSLDTRALEPAVVAIARAISRDVQRSGR</sequence>
<dbReference type="SMART" id="SM00346">
    <property type="entry name" value="HTH_ICLR"/>
    <property type="match status" value="1"/>
</dbReference>
<accession>A0A3E0WD57</accession>
<dbReference type="InterPro" id="IPR005471">
    <property type="entry name" value="Tscrpt_reg_IclR_N"/>
</dbReference>
<comment type="caution">
    <text evidence="6">The sequence shown here is derived from an EMBL/GenBank/DDBJ whole genome shotgun (WGS) entry which is preliminary data.</text>
</comment>
<dbReference type="InterPro" id="IPR036390">
    <property type="entry name" value="WH_DNA-bd_sf"/>
</dbReference>
<dbReference type="GO" id="GO:0003700">
    <property type="term" value="F:DNA-binding transcription factor activity"/>
    <property type="evidence" value="ECO:0007669"/>
    <property type="project" value="TreeGrafter"/>
</dbReference>
<reference evidence="6 7" key="1">
    <citation type="submission" date="2017-04" db="EMBL/GenBank/DDBJ databases">
        <title>Comparative genome analysis of Subtercola boreus.</title>
        <authorList>
            <person name="Cho Y.-J."/>
            <person name="Cho A."/>
            <person name="Kim O.-S."/>
            <person name="Lee J.-I."/>
        </authorList>
    </citation>
    <scope>NUCLEOTIDE SEQUENCE [LARGE SCALE GENOMIC DNA]</scope>
    <source>
        <strain evidence="6 7">P28004</strain>
    </source>
</reference>
<evidence type="ECO:0000313" key="6">
    <source>
        <dbReference type="EMBL" id="RFA28842.1"/>
    </source>
</evidence>
<dbReference type="Gene3D" id="1.10.10.10">
    <property type="entry name" value="Winged helix-like DNA-binding domain superfamily/Winged helix DNA-binding domain"/>
    <property type="match status" value="1"/>
</dbReference>
<evidence type="ECO:0000313" key="7">
    <source>
        <dbReference type="Proteomes" id="UP000257080"/>
    </source>
</evidence>
<proteinExistence type="predicted"/>
<dbReference type="EMBL" id="NBXE01000008">
    <property type="protein sequence ID" value="RFA28842.1"/>
    <property type="molecule type" value="Genomic_DNA"/>
</dbReference>
<dbReference type="PANTHER" id="PTHR30136">
    <property type="entry name" value="HELIX-TURN-HELIX TRANSCRIPTIONAL REGULATOR, ICLR FAMILY"/>
    <property type="match status" value="1"/>
</dbReference>
<evidence type="ECO:0000259" key="5">
    <source>
        <dbReference type="PROSITE" id="PS51078"/>
    </source>
</evidence>
<dbReference type="InterPro" id="IPR029016">
    <property type="entry name" value="GAF-like_dom_sf"/>
</dbReference>
<keyword evidence="3" id="KW-0804">Transcription</keyword>
<dbReference type="Proteomes" id="UP000257080">
    <property type="component" value="Unassembled WGS sequence"/>
</dbReference>
<dbReference type="PROSITE" id="PS51078">
    <property type="entry name" value="ICLR_ED"/>
    <property type="match status" value="1"/>
</dbReference>
<dbReference type="OrthoDB" id="4068713at2"/>
<dbReference type="Pfam" id="PF09339">
    <property type="entry name" value="HTH_IclR"/>
    <property type="match status" value="1"/>
</dbReference>
<feature type="domain" description="IclR-ED" evidence="5">
    <location>
        <begin position="77"/>
        <end position="259"/>
    </location>
</feature>
<keyword evidence="1" id="KW-0805">Transcription regulation</keyword>
<keyword evidence="2" id="KW-0238">DNA-binding</keyword>
<dbReference type="InterPro" id="IPR050707">
    <property type="entry name" value="HTH_MetabolicPath_Reg"/>
</dbReference>
<dbReference type="PROSITE" id="PS51077">
    <property type="entry name" value="HTH_ICLR"/>
    <property type="match status" value="1"/>
</dbReference>